<name>A0A915ID88_ROMCU</name>
<dbReference type="GO" id="GO:0008310">
    <property type="term" value="F:single-stranded DNA 3'-5' DNA exonuclease activity"/>
    <property type="evidence" value="ECO:0007669"/>
    <property type="project" value="TreeGrafter"/>
</dbReference>
<dbReference type="GO" id="GO:0008270">
    <property type="term" value="F:zinc ion binding"/>
    <property type="evidence" value="ECO:0007669"/>
    <property type="project" value="UniProtKB-KW"/>
</dbReference>
<reference evidence="3" key="1">
    <citation type="submission" date="2022-11" db="UniProtKB">
        <authorList>
            <consortium name="WormBaseParasite"/>
        </authorList>
    </citation>
    <scope>IDENTIFICATION</scope>
</reference>
<evidence type="ECO:0000313" key="3">
    <source>
        <dbReference type="WBParaSite" id="nRc.2.0.1.t11181-RA"/>
    </source>
</evidence>
<dbReference type="Pfam" id="PF23250">
    <property type="entry name" value="zf_DPOE_2"/>
    <property type="match status" value="1"/>
</dbReference>
<accession>A0A915ID88</accession>
<sequence length="108" mass="12624">MRDESESLKSTLLKCLCIGEFSAEAEWIDPCLSYILPEVICKFCGHCRDVDLCRDPYIYEKPNEFSHWRCLRCNKEYDSDEIEEILIQHLNADVLLLTGYEVSKVQVD</sequence>
<dbReference type="GO" id="GO:0006297">
    <property type="term" value="P:nucleotide-excision repair, DNA gap filling"/>
    <property type="evidence" value="ECO:0007669"/>
    <property type="project" value="TreeGrafter"/>
</dbReference>
<proteinExistence type="inferred from homology"/>
<dbReference type="EC" id="2.7.7.7" evidence="1"/>
<keyword evidence="1" id="KW-0238">DNA-binding</keyword>
<keyword evidence="1" id="KW-0539">Nucleus</keyword>
<keyword evidence="1" id="KW-0548">Nucleotidyltransferase</keyword>
<comment type="catalytic activity">
    <reaction evidence="1">
        <text>DNA(n) + a 2'-deoxyribonucleoside 5'-triphosphate = DNA(n+1) + diphosphate</text>
        <dbReference type="Rhea" id="RHEA:22508"/>
        <dbReference type="Rhea" id="RHEA-COMP:17339"/>
        <dbReference type="Rhea" id="RHEA-COMP:17340"/>
        <dbReference type="ChEBI" id="CHEBI:33019"/>
        <dbReference type="ChEBI" id="CHEBI:61560"/>
        <dbReference type="ChEBI" id="CHEBI:173112"/>
        <dbReference type="EC" id="2.7.7.7"/>
    </reaction>
</comment>
<dbReference type="PANTHER" id="PTHR10670">
    <property type="entry name" value="DNA POLYMERASE EPSILON CATALYTIC SUBUNIT A"/>
    <property type="match status" value="1"/>
</dbReference>
<dbReference type="GO" id="GO:0003887">
    <property type="term" value="F:DNA-directed DNA polymerase activity"/>
    <property type="evidence" value="ECO:0007669"/>
    <property type="project" value="UniProtKB-KW"/>
</dbReference>
<dbReference type="WBParaSite" id="nRc.2.0.1.t11181-RA">
    <property type="protein sequence ID" value="nRc.2.0.1.t11181-RA"/>
    <property type="gene ID" value="nRc.2.0.1.g11181"/>
</dbReference>
<dbReference type="Proteomes" id="UP000887565">
    <property type="component" value="Unplaced"/>
</dbReference>
<dbReference type="GO" id="GO:0006287">
    <property type="term" value="P:base-excision repair, gap-filling"/>
    <property type="evidence" value="ECO:0007669"/>
    <property type="project" value="TreeGrafter"/>
</dbReference>
<keyword evidence="1" id="KW-0479">Metal-binding</keyword>
<dbReference type="GO" id="GO:0045004">
    <property type="term" value="P:DNA replication proofreading"/>
    <property type="evidence" value="ECO:0007669"/>
    <property type="project" value="TreeGrafter"/>
</dbReference>
<keyword evidence="1" id="KW-0808">Transferase</keyword>
<keyword evidence="1" id="KW-0235">DNA replication</keyword>
<dbReference type="GO" id="GO:0006272">
    <property type="term" value="P:leading strand elongation"/>
    <property type="evidence" value="ECO:0007669"/>
    <property type="project" value="TreeGrafter"/>
</dbReference>
<keyword evidence="1" id="KW-0004">4Fe-4S</keyword>
<protein>
    <recommendedName>
        <fullName evidence="1">DNA polymerase epsilon catalytic subunit</fullName>
        <ecNumber evidence="1">2.7.7.7</ecNumber>
    </recommendedName>
</protein>
<keyword evidence="1" id="KW-0862">Zinc</keyword>
<dbReference type="GO" id="GO:0051539">
    <property type="term" value="F:4 iron, 4 sulfur cluster binding"/>
    <property type="evidence" value="ECO:0007669"/>
    <property type="project" value="UniProtKB-KW"/>
</dbReference>
<dbReference type="InterPro" id="IPR029703">
    <property type="entry name" value="POL2"/>
</dbReference>
<comment type="subcellular location">
    <subcellularLocation>
        <location evidence="1">Nucleus</location>
    </subcellularLocation>
</comment>
<keyword evidence="1" id="KW-0863">Zinc-finger</keyword>
<dbReference type="PANTHER" id="PTHR10670:SF0">
    <property type="entry name" value="DNA POLYMERASE EPSILON CATALYTIC SUBUNIT A"/>
    <property type="match status" value="1"/>
</dbReference>
<keyword evidence="2" id="KW-1185">Reference proteome</keyword>
<keyword evidence="1" id="KW-0408">Iron</keyword>
<evidence type="ECO:0000256" key="1">
    <source>
        <dbReference type="RuleBase" id="RU365029"/>
    </source>
</evidence>
<dbReference type="AlphaFoldDB" id="A0A915ID88"/>
<dbReference type="GO" id="GO:0003677">
    <property type="term" value="F:DNA binding"/>
    <property type="evidence" value="ECO:0007669"/>
    <property type="project" value="UniProtKB-KW"/>
</dbReference>
<organism evidence="2 3">
    <name type="scientific">Romanomermis culicivorax</name>
    <name type="common">Nematode worm</name>
    <dbReference type="NCBI Taxonomy" id="13658"/>
    <lineage>
        <taxon>Eukaryota</taxon>
        <taxon>Metazoa</taxon>
        <taxon>Ecdysozoa</taxon>
        <taxon>Nematoda</taxon>
        <taxon>Enoplea</taxon>
        <taxon>Dorylaimia</taxon>
        <taxon>Mermithida</taxon>
        <taxon>Mermithoidea</taxon>
        <taxon>Mermithidae</taxon>
        <taxon>Romanomermis</taxon>
    </lineage>
</organism>
<comment type="similarity">
    <text evidence="1">Belongs to the DNA polymerase type-B family.</text>
</comment>
<comment type="function">
    <text evidence="1">DNA polymerase II participates in chromosomal DNA replication.</text>
</comment>
<keyword evidence="1" id="KW-0411">Iron-sulfur</keyword>
<evidence type="ECO:0000313" key="2">
    <source>
        <dbReference type="Proteomes" id="UP000887565"/>
    </source>
</evidence>
<comment type="cofactor">
    <cofactor evidence="1">
        <name>[4Fe-4S] cluster</name>
        <dbReference type="ChEBI" id="CHEBI:49883"/>
    </cofactor>
</comment>
<keyword evidence="1" id="KW-0239">DNA-directed DNA polymerase</keyword>
<dbReference type="GO" id="GO:0008622">
    <property type="term" value="C:epsilon DNA polymerase complex"/>
    <property type="evidence" value="ECO:0007669"/>
    <property type="project" value="InterPro"/>
</dbReference>
<dbReference type="GO" id="GO:0000278">
    <property type="term" value="P:mitotic cell cycle"/>
    <property type="evidence" value="ECO:0007669"/>
    <property type="project" value="TreeGrafter"/>
</dbReference>